<feature type="region of interest" description="Disordered" evidence="1">
    <location>
        <begin position="397"/>
        <end position="425"/>
    </location>
</feature>
<feature type="compositionally biased region" description="Polar residues" evidence="1">
    <location>
        <begin position="119"/>
        <end position="148"/>
    </location>
</feature>
<feature type="compositionally biased region" description="Low complexity" evidence="1">
    <location>
        <begin position="647"/>
        <end position="667"/>
    </location>
</feature>
<dbReference type="Proteomes" id="UP001295423">
    <property type="component" value="Unassembled WGS sequence"/>
</dbReference>
<feature type="region of interest" description="Disordered" evidence="1">
    <location>
        <begin position="634"/>
        <end position="667"/>
    </location>
</feature>
<dbReference type="Pfam" id="PF05787">
    <property type="entry name" value="PhoX"/>
    <property type="match status" value="1"/>
</dbReference>
<evidence type="ECO:0000256" key="1">
    <source>
        <dbReference type="SAM" id="MobiDB-lite"/>
    </source>
</evidence>
<accession>A0AAD2PW84</accession>
<comment type="caution">
    <text evidence="2">The sequence shown here is derived from an EMBL/GenBank/DDBJ whole genome shotgun (WGS) entry which is preliminary data.</text>
</comment>
<dbReference type="PANTHER" id="PTHR35399">
    <property type="entry name" value="SLR8030 PROTEIN"/>
    <property type="match status" value="1"/>
</dbReference>
<feature type="compositionally biased region" description="Polar residues" evidence="1">
    <location>
        <begin position="548"/>
        <end position="570"/>
    </location>
</feature>
<name>A0AAD2PW84_9STRA</name>
<feature type="compositionally biased region" description="Polar residues" evidence="1">
    <location>
        <begin position="257"/>
        <end position="275"/>
    </location>
</feature>
<organism evidence="2 3">
    <name type="scientific">Cylindrotheca closterium</name>
    <dbReference type="NCBI Taxonomy" id="2856"/>
    <lineage>
        <taxon>Eukaryota</taxon>
        <taxon>Sar</taxon>
        <taxon>Stramenopiles</taxon>
        <taxon>Ochrophyta</taxon>
        <taxon>Bacillariophyta</taxon>
        <taxon>Bacillariophyceae</taxon>
        <taxon>Bacillariophycidae</taxon>
        <taxon>Bacillariales</taxon>
        <taxon>Bacillariaceae</taxon>
        <taxon>Cylindrotheca</taxon>
    </lineage>
</organism>
<feature type="region of interest" description="Disordered" evidence="1">
    <location>
        <begin position="1"/>
        <end position="205"/>
    </location>
</feature>
<protein>
    <submittedName>
        <fullName evidence="2">Uncharacterized protein</fullName>
    </submittedName>
</protein>
<proteinExistence type="predicted"/>
<dbReference type="InterPro" id="IPR008557">
    <property type="entry name" value="PhoX"/>
</dbReference>
<feature type="compositionally biased region" description="Polar residues" evidence="1">
    <location>
        <begin position="210"/>
        <end position="219"/>
    </location>
</feature>
<dbReference type="EMBL" id="CAKOGP040002014">
    <property type="protein sequence ID" value="CAJ1959630.1"/>
    <property type="molecule type" value="Genomic_DNA"/>
</dbReference>
<gene>
    <name evidence="2" type="ORF">CYCCA115_LOCUS18049</name>
</gene>
<feature type="region of interest" description="Disordered" evidence="1">
    <location>
        <begin position="250"/>
        <end position="310"/>
    </location>
</feature>
<feature type="compositionally biased region" description="Low complexity" evidence="1">
    <location>
        <begin position="535"/>
        <end position="547"/>
    </location>
</feature>
<dbReference type="SUPFAM" id="SSF63825">
    <property type="entry name" value="YWTD domain"/>
    <property type="match status" value="1"/>
</dbReference>
<feature type="region of interest" description="Disordered" evidence="1">
    <location>
        <begin position="210"/>
        <end position="229"/>
    </location>
</feature>
<feature type="compositionally biased region" description="Polar residues" evidence="1">
    <location>
        <begin position="71"/>
        <end position="86"/>
    </location>
</feature>
<reference evidence="2" key="1">
    <citation type="submission" date="2023-08" db="EMBL/GenBank/DDBJ databases">
        <authorList>
            <person name="Audoor S."/>
            <person name="Bilcke G."/>
        </authorList>
    </citation>
    <scope>NUCLEOTIDE SEQUENCE</scope>
</reference>
<evidence type="ECO:0000313" key="3">
    <source>
        <dbReference type="Proteomes" id="UP001295423"/>
    </source>
</evidence>
<feature type="compositionally biased region" description="Polar residues" evidence="1">
    <location>
        <begin position="170"/>
        <end position="185"/>
    </location>
</feature>
<feature type="compositionally biased region" description="Basic and acidic residues" evidence="1">
    <location>
        <begin position="296"/>
        <end position="310"/>
    </location>
</feature>
<feature type="region of interest" description="Disordered" evidence="1">
    <location>
        <begin position="341"/>
        <end position="378"/>
    </location>
</feature>
<feature type="compositionally biased region" description="Low complexity" evidence="1">
    <location>
        <begin position="92"/>
        <end position="108"/>
    </location>
</feature>
<sequence length="1023" mass="111767">MPEPALPSVTYADYKRAIRGSKRKNDTSQSSSASMKEEAVAYPVVKSSSSSQNSKKKGRTSIHSGVKASKDSSSLLQNDVATSSAQIEKDVSQQNTSETNTHNNNNTDQQDEGFEVLEQQHSGELETSSLTIQHTISGESESPLEQKQNNTNNNRNNSCDEGFEVHDSTLIISSQRQQGEPQHSTDNAKTEDPIQITESISFKSADDSIFSTEGQQQKESPPRKVVHTAALASDSRLRLFTTSAIDMTGCIRKSDSPESSSNGGGSDSTRSNNIRQLGFPHSPNKKSSSHSSSSSPEKEEVSSEPGKSLDQRWQDFGASLTLLGAPVLSWFSATTSDGVVANDDEQQVTTQPTTSHDDKDKRTRQDSNSSEYADMVLDTAPVVDDTCSSSSTVSKKKITTSSLSSTDQGSLSSHDGVVGETTPRAQIALPRQLSRLFSAKGGAGGGESDNDKQDGFSIADWSQKTWNKVVTSIPSKDENPKRWYQLLLGLYLISASIFITIMVLVMKSGGGTAAFMLSQNSSDIVRSSAPTVTASVVPSDSPSLVPSNIPTNSPTITGRPTSSRAPSTVPSEAPSHKPSIEPSGNPTMTAMPTSEPMTYVPGKLTVESNGLKLSEGLTSRIIARSGQKVLLDGRGFLPTNQEDDWNHTTSSSTTTNSSSIAPSSSPTAWSIESDEVFHFKPDGAAAYLWPENDDYNGKGWVYVSNSEVWDQGDGGVGAIYFDDQGRVVDYKMLINGTTANCSGGKTPWHTWVTCEEADDGRIYQVDPLGIRPPEEMTIGMGQGKWESFAYDIRDQTKPRYFATEDKDSGTLRRFTPDEPDWDDPWTMLQANGTVDFLIFEPFDLDGRTSGTFFWTTDLRAAKENARRFFRNSEGIDVRDNQLFVVSKVQKELFILDLDAMTYEVHSTVVGLFDGQPDQMKRLISDDGKAGTKHDKSLLYFCEEGGRNNGIHARDSSGWYFTVLESDTLDGETSGLAFSPDGKHMYFSYQHRGIIFDVWREDGRPFHGKTLSVKYHETGEATIR</sequence>
<dbReference type="PANTHER" id="PTHR35399:SF2">
    <property type="entry name" value="DUF839 DOMAIN-CONTAINING PROTEIN"/>
    <property type="match status" value="1"/>
</dbReference>
<keyword evidence="3" id="KW-1185">Reference proteome</keyword>
<feature type="compositionally biased region" description="Basic and acidic residues" evidence="1">
    <location>
        <begin position="355"/>
        <end position="365"/>
    </location>
</feature>
<dbReference type="AlphaFoldDB" id="A0AAD2PW84"/>
<evidence type="ECO:0000313" key="2">
    <source>
        <dbReference type="EMBL" id="CAJ1959630.1"/>
    </source>
</evidence>
<feature type="region of interest" description="Disordered" evidence="1">
    <location>
        <begin position="535"/>
        <end position="589"/>
    </location>
</feature>
<feature type="compositionally biased region" description="Low complexity" evidence="1">
    <location>
        <begin position="397"/>
        <end position="413"/>
    </location>
</feature>